<reference evidence="1" key="1">
    <citation type="submission" date="2014-09" db="EMBL/GenBank/DDBJ databases">
        <authorList>
            <person name="Magalhaes I.L.F."/>
            <person name="Oliveira U."/>
            <person name="Santos F.R."/>
            <person name="Vidigal T.H.D.A."/>
            <person name="Brescovit A.D."/>
            <person name="Santos A.J."/>
        </authorList>
    </citation>
    <scope>NUCLEOTIDE SEQUENCE</scope>
    <source>
        <tissue evidence="1">Shoot tissue taken approximately 20 cm above the soil surface</tissue>
    </source>
</reference>
<evidence type="ECO:0000313" key="1">
    <source>
        <dbReference type="EMBL" id="JAD96044.1"/>
    </source>
</evidence>
<name>A0A0A9E5K2_ARUDO</name>
<dbReference type="AlphaFoldDB" id="A0A0A9E5K2"/>
<proteinExistence type="predicted"/>
<reference evidence="1" key="2">
    <citation type="journal article" date="2015" name="Data Brief">
        <title>Shoot transcriptome of the giant reed, Arundo donax.</title>
        <authorList>
            <person name="Barrero R.A."/>
            <person name="Guerrero F.D."/>
            <person name="Moolhuijzen P."/>
            <person name="Goolsby J.A."/>
            <person name="Tidwell J."/>
            <person name="Bellgard S.E."/>
            <person name="Bellgard M.I."/>
        </authorList>
    </citation>
    <scope>NUCLEOTIDE SEQUENCE</scope>
    <source>
        <tissue evidence="1">Shoot tissue taken approximately 20 cm above the soil surface</tissue>
    </source>
</reference>
<accession>A0A0A9E5K2</accession>
<dbReference type="EMBL" id="GBRH01201851">
    <property type="protein sequence ID" value="JAD96044.1"/>
    <property type="molecule type" value="Transcribed_RNA"/>
</dbReference>
<organism evidence="1">
    <name type="scientific">Arundo donax</name>
    <name type="common">Giant reed</name>
    <name type="synonym">Donax arundinaceus</name>
    <dbReference type="NCBI Taxonomy" id="35708"/>
    <lineage>
        <taxon>Eukaryota</taxon>
        <taxon>Viridiplantae</taxon>
        <taxon>Streptophyta</taxon>
        <taxon>Embryophyta</taxon>
        <taxon>Tracheophyta</taxon>
        <taxon>Spermatophyta</taxon>
        <taxon>Magnoliopsida</taxon>
        <taxon>Liliopsida</taxon>
        <taxon>Poales</taxon>
        <taxon>Poaceae</taxon>
        <taxon>PACMAD clade</taxon>
        <taxon>Arundinoideae</taxon>
        <taxon>Arundineae</taxon>
        <taxon>Arundo</taxon>
    </lineage>
</organism>
<sequence length="73" mass="8564">MCCNMAINRVQFLYSCMYNCGLRKGVFWTDTAPDVFYLDVSFAYLHFTSFVSRDVHRLCHVECMLVCVFRTST</sequence>
<protein>
    <submittedName>
        <fullName evidence="1">Uncharacterized protein</fullName>
    </submittedName>
</protein>